<dbReference type="EMBL" id="LKAM01000002">
    <property type="protein sequence ID" value="KUM49508.1"/>
    <property type="molecule type" value="Genomic_DNA"/>
</dbReference>
<evidence type="ECO:0000313" key="1">
    <source>
        <dbReference type="EMBL" id="KUM49508.1"/>
    </source>
</evidence>
<name>A0A124GNQ2_PICGL</name>
<reference evidence="1" key="1">
    <citation type="journal article" date="2015" name="Genome Biol. Evol.">
        <title>Organellar Genomes of White Spruce (Picea glauca): Assembly and Annotation.</title>
        <authorList>
            <person name="Jackman S.D."/>
            <person name="Warren R.L."/>
            <person name="Gibb E.A."/>
            <person name="Vandervalk B.P."/>
            <person name="Mohamadi H."/>
            <person name="Chu J."/>
            <person name="Raymond A."/>
            <person name="Pleasance S."/>
            <person name="Coope R."/>
            <person name="Wildung M.R."/>
            <person name="Ritland C.E."/>
            <person name="Bousquet J."/>
            <person name="Jones S.J."/>
            <person name="Bohlmann J."/>
            <person name="Birol I."/>
        </authorList>
    </citation>
    <scope>NUCLEOTIDE SEQUENCE [LARGE SCALE GENOMIC DNA]</scope>
    <source>
        <tissue evidence="1">Flushing bud</tissue>
    </source>
</reference>
<comment type="caution">
    <text evidence="1">The sequence shown here is derived from an EMBL/GenBank/DDBJ whole genome shotgun (WGS) entry which is preliminary data.</text>
</comment>
<proteinExistence type="predicted"/>
<organism evidence="1">
    <name type="scientific">Picea glauca</name>
    <name type="common">White spruce</name>
    <name type="synonym">Pinus glauca</name>
    <dbReference type="NCBI Taxonomy" id="3330"/>
    <lineage>
        <taxon>Eukaryota</taxon>
        <taxon>Viridiplantae</taxon>
        <taxon>Streptophyta</taxon>
        <taxon>Embryophyta</taxon>
        <taxon>Tracheophyta</taxon>
        <taxon>Spermatophyta</taxon>
        <taxon>Pinopsida</taxon>
        <taxon>Pinidae</taxon>
        <taxon>Conifers I</taxon>
        <taxon>Pinales</taxon>
        <taxon>Pinaceae</taxon>
        <taxon>Picea</taxon>
    </lineage>
</organism>
<geneLocation type="mitochondrion" evidence="1"/>
<dbReference type="AlphaFoldDB" id="A0A124GNQ2"/>
<protein>
    <submittedName>
        <fullName evidence="1">Uncharacterized protein</fullName>
    </submittedName>
</protein>
<gene>
    <name evidence="1" type="ORF">ABT39_MTgene2732</name>
</gene>
<accession>A0A124GNQ2</accession>
<sequence length="109" mass="12602">MELPQGLLALDLPRKRVSCTRDYIRLTGYMILSINQSHLSTSERNLSLEARRSGIESRLGPVKVESKVARDDDKHKVSLSLHSSLFIRSQRRKWFLVTSFEIDSEKEPF</sequence>
<keyword evidence="1" id="KW-0496">Mitochondrion</keyword>